<organism evidence="2 3">
    <name type="scientific">Blastomyces parvus</name>
    <dbReference type="NCBI Taxonomy" id="2060905"/>
    <lineage>
        <taxon>Eukaryota</taxon>
        <taxon>Fungi</taxon>
        <taxon>Dikarya</taxon>
        <taxon>Ascomycota</taxon>
        <taxon>Pezizomycotina</taxon>
        <taxon>Eurotiomycetes</taxon>
        <taxon>Eurotiomycetidae</taxon>
        <taxon>Onygenales</taxon>
        <taxon>Ajellomycetaceae</taxon>
        <taxon>Blastomyces</taxon>
    </lineage>
</organism>
<name>A0A2B7XGH6_9EURO</name>
<feature type="compositionally biased region" description="Acidic residues" evidence="1">
    <location>
        <begin position="80"/>
        <end position="91"/>
    </location>
</feature>
<dbReference type="OrthoDB" id="4188447at2759"/>
<dbReference type="AlphaFoldDB" id="A0A2B7XGH6"/>
<feature type="compositionally biased region" description="Polar residues" evidence="1">
    <location>
        <begin position="20"/>
        <end position="36"/>
    </location>
</feature>
<proteinExistence type="predicted"/>
<keyword evidence="3" id="KW-1185">Reference proteome</keyword>
<reference evidence="2 3" key="1">
    <citation type="submission" date="2017-10" db="EMBL/GenBank/DDBJ databases">
        <title>Comparative genomics in systemic dimorphic fungi from Ajellomycetaceae.</title>
        <authorList>
            <person name="Munoz J.F."/>
            <person name="Mcewen J.G."/>
            <person name="Clay O.K."/>
            <person name="Cuomo C.A."/>
        </authorList>
    </citation>
    <scope>NUCLEOTIDE SEQUENCE [LARGE SCALE GENOMIC DNA]</scope>
    <source>
        <strain evidence="2 3">UAMH130</strain>
    </source>
</reference>
<gene>
    <name evidence="2" type="ORF">GX51_01449</name>
</gene>
<sequence length="248" mass="27167">MTTPAAMDRMLQQDEVPPSHTANRPPQLNPTVTGPQSRCDPRNPISDDGQAEAGFEVIEVISASENGENEELANSSSTLDDIDDIDDVDDPESSSPYLFYVLPLTEEHDNEEDAFLLVIPYWHDGLLGLSHLPDEDRVYPWTHANPDPNDFPDHDDMPTEGSYSVSSSRVNSAILNPFDFAAHRDGSGADRIWSMSISFMSSSSTSSSGVNCSGWSESASIFCMYAETHPDDMVDGRVEHSPETLAVV</sequence>
<dbReference type="EMBL" id="PDNC01000011">
    <property type="protein sequence ID" value="PGH08009.1"/>
    <property type="molecule type" value="Genomic_DNA"/>
</dbReference>
<dbReference type="Proteomes" id="UP000224080">
    <property type="component" value="Unassembled WGS sequence"/>
</dbReference>
<feature type="region of interest" description="Disordered" evidence="1">
    <location>
        <begin position="1"/>
        <end position="91"/>
    </location>
</feature>
<accession>A0A2B7XGH6</accession>
<evidence type="ECO:0000313" key="3">
    <source>
        <dbReference type="Proteomes" id="UP000224080"/>
    </source>
</evidence>
<comment type="caution">
    <text evidence="2">The sequence shown here is derived from an EMBL/GenBank/DDBJ whole genome shotgun (WGS) entry which is preliminary data.</text>
</comment>
<evidence type="ECO:0000313" key="2">
    <source>
        <dbReference type="EMBL" id="PGH08009.1"/>
    </source>
</evidence>
<protein>
    <submittedName>
        <fullName evidence="2">Uncharacterized protein</fullName>
    </submittedName>
</protein>
<evidence type="ECO:0000256" key="1">
    <source>
        <dbReference type="SAM" id="MobiDB-lite"/>
    </source>
</evidence>